<feature type="domain" description="Cation channel sperm-associated protein subunit beta C-terminal" evidence="2">
    <location>
        <begin position="386"/>
        <end position="641"/>
    </location>
</feature>
<evidence type="ECO:0000259" key="2">
    <source>
        <dbReference type="Pfam" id="PF15149"/>
    </source>
</evidence>
<reference evidence="5" key="1">
    <citation type="submission" date="2023-03" db="EMBL/GenBank/DDBJ databases">
        <title>Electrophorus voltai genome.</title>
        <authorList>
            <person name="Bian C."/>
        </authorList>
    </citation>
    <scope>NUCLEOTIDE SEQUENCE</scope>
    <source>
        <strain evidence="5">CB-2022</strain>
        <tissue evidence="5">Muscle</tissue>
    </source>
</reference>
<name>A0AAD8Z6K7_9TELE</name>
<evidence type="ECO:0000259" key="3">
    <source>
        <dbReference type="Pfam" id="PF22830"/>
    </source>
</evidence>
<gene>
    <name evidence="5" type="ORF">P4O66_011835</name>
</gene>
<dbReference type="Proteomes" id="UP001239994">
    <property type="component" value="Unassembled WGS sequence"/>
</dbReference>
<keyword evidence="1" id="KW-0472">Membrane</keyword>
<feature type="domain" description="CATSPERB head" evidence="3">
    <location>
        <begin position="89"/>
        <end position="255"/>
    </location>
</feature>
<dbReference type="PANTHER" id="PTHR14705:SF0">
    <property type="entry name" value="CATION CHANNEL SPERM-ASSOCIATED AUXILIARY SUBUNIT BETA"/>
    <property type="match status" value="1"/>
</dbReference>
<sequence length="665" mass="74105">MVTDALCCTLTGVVVFLTNKGHIYLMKTGLDRFTWLNETLKRQSFLLCDHMGILLVVSLDPEAPITFSYKTINISRLIEGYEMGFNSALAVQYTTQQSVILHEFDHLKAPQSTSVTAQPSHFSSSHVGKVVYFRAGGEVLITEVFQTPFLRSFSSVALGEILKPVRGVDIMSEPMQSNDLLVLRKDPQILNVSLQLDGTAPAQGFDLAHLGRTVVASRFSSYLIWGIVDPGEAVATLPALIPASITHKEGDWLLVSSKGENAWGMREGPCHHILQSMSGLRRNAMIHVGVLAKVNYTFKAIKTDHSFPTVHKKLMKVVQTNPFAMQVTLKHSWDISDNHVVTISVYNHLCRKAMTIVTVFIPEASLLCSSSSFSFTLQNSGPEGVSIVYLPLDPISDHDWLHSDPLDHMGNKRLFNLSVNYMPPAQLGMLIPSSANIYNADPSKPRPLQHYPISKNSGHYKQCAGKKSAKECGCTDALRLSSLAVNSDCRQRVLRVMVPVIKITLYLRQAYQPDQPLRSPFFVTVTEINNRTNWNVIGTLLTLSKDRMRQHPKKRLSQTFYNPEGLEISCYGSELFHFQISVISGVVPCDLMEEIQARDQCIFNIYVDDALAFPIQYMVSTMMAIALGSLLLCLFFLKHSGVTLQTKQNSTCFFRRQPSSVGPSV</sequence>
<dbReference type="GO" id="GO:0005929">
    <property type="term" value="C:cilium"/>
    <property type="evidence" value="ECO:0007669"/>
    <property type="project" value="TreeGrafter"/>
</dbReference>
<evidence type="ECO:0000313" key="5">
    <source>
        <dbReference type="EMBL" id="KAK1793462.1"/>
    </source>
</evidence>
<organism evidence="5 6">
    <name type="scientific">Electrophorus voltai</name>
    <dbReference type="NCBI Taxonomy" id="2609070"/>
    <lineage>
        <taxon>Eukaryota</taxon>
        <taxon>Metazoa</taxon>
        <taxon>Chordata</taxon>
        <taxon>Craniata</taxon>
        <taxon>Vertebrata</taxon>
        <taxon>Euteleostomi</taxon>
        <taxon>Actinopterygii</taxon>
        <taxon>Neopterygii</taxon>
        <taxon>Teleostei</taxon>
        <taxon>Ostariophysi</taxon>
        <taxon>Gymnotiformes</taxon>
        <taxon>Gymnotoidei</taxon>
        <taxon>Gymnotidae</taxon>
        <taxon>Electrophorus</taxon>
    </lineage>
</organism>
<dbReference type="AlphaFoldDB" id="A0AAD8Z6K7"/>
<keyword evidence="1" id="KW-1133">Transmembrane helix</keyword>
<dbReference type="PANTHER" id="PTHR14705">
    <property type="entry name" value="CATION CHANNEL SPERM-ASSOCIATED PROTEIN SUBUNIT BETA"/>
    <property type="match status" value="1"/>
</dbReference>
<keyword evidence="6" id="KW-1185">Reference proteome</keyword>
<evidence type="ECO:0000313" key="6">
    <source>
        <dbReference type="Proteomes" id="UP001239994"/>
    </source>
</evidence>
<accession>A0AAD8Z6K7</accession>
<dbReference type="Pfam" id="PF22831">
    <property type="entry name" value="CATSPERB_Ig-like"/>
    <property type="match status" value="1"/>
</dbReference>
<protein>
    <submittedName>
        <fullName evidence="5">Uncharacterized protein</fullName>
    </submittedName>
</protein>
<dbReference type="InterPro" id="IPR028748">
    <property type="entry name" value="CATSPERB"/>
</dbReference>
<dbReference type="Pfam" id="PF22830">
    <property type="entry name" value="CATSPERB_head"/>
    <property type="match status" value="1"/>
</dbReference>
<feature type="domain" description="CATSPERB Ig-like" evidence="4">
    <location>
        <begin position="278"/>
        <end position="378"/>
    </location>
</feature>
<evidence type="ECO:0000259" key="4">
    <source>
        <dbReference type="Pfam" id="PF22831"/>
    </source>
</evidence>
<dbReference type="EMBL" id="JAROKS010000018">
    <property type="protein sequence ID" value="KAK1793462.1"/>
    <property type="molecule type" value="Genomic_DNA"/>
</dbReference>
<dbReference type="GO" id="GO:0036128">
    <property type="term" value="C:CatSper complex"/>
    <property type="evidence" value="ECO:0007669"/>
    <property type="project" value="InterPro"/>
</dbReference>
<dbReference type="InterPro" id="IPR048789">
    <property type="entry name" value="CATSPERB_C"/>
</dbReference>
<dbReference type="Pfam" id="PF15149">
    <property type="entry name" value="CATSPERB_C"/>
    <property type="match status" value="1"/>
</dbReference>
<comment type="caution">
    <text evidence="5">The sequence shown here is derived from an EMBL/GenBank/DDBJ whole genome shotgun (WGS) entry which is preliminary data.</text>
</comment>
<proteinExistence type="predicted"/>
<evidence type="ECO:0000256" key="1">
    <source>
        <dbReference type="SAM" id="Phobius"/>
    </source>
</evidence>
<keyword evidence="1" id="KW-0812">Transmembrane</keyword>
<dbReference type="InterPro" id="IPR053903">
    <property type="entry name" value="CATSPERB_head"/>
</dbReference>
<dbReference type="InterPro" id="IPR053904">
    <property type="entry name" value="CATSPERB_Ig-like"/>
</dbReference>
<feature type="transmembrane region" description="Helical" evidence="1">
    <location>
        <begin position="617"/>
        <end position="637"/>
    </location>
</feature>